<dbReference type="InterPro" id="IPR002018">
    <property type="entry name" value="CarbesteraseB"/>
</dbReference>
<gene>
    <name evidence="12" type="ORF">HPB52_011674</name>
</gene>
<feature type="domain" description="Carboxylesterase type B" evidence="11">
    <location>
        <begin position="724"/>
        <end position="832"/>
    </location>
</feature>
<keyword evidence="10" id="KW-0732">Signal</keyword>
<evidence type="ECO:0000256" key="4">
    <source>
        <dbReference type="ARBA" id="ARBA00022801"/>
    </source>
</evidence>
<evidence type="ECO:0000256" key="6">
    <source>
        <dbReference type="ARBA" id="ARBA00023180"/>
    </source>
</evidence>
<evidence type="ECO:0000256" key="2">
    <source>
        <dbReference type="ARBA" id="ARBA00010515"/>
    </source>
</evidence>
<evidence type="ECO:0000313" key="12">
    <source>
        <dbReference type="EMBL" id="KAH7939380.1"/>
    </source>
</evidence>
<dbReference type="PROSITE" id="PS00122">
    <property type="entry name" value="CARBOXYLESTERASE_B_1"/>
    <property type="match status" value="2"/>
</dbReference>
<keyword evidence="5" id="KW-1015">Disulfide bond</keyword>
<dbReference type="GO" id="GO:0019695">
    <property type="term" value="P:choline metabolic process"/>
    <property type="evidence" value="ECO:0007669"/>
    <property type="project" value="TreeGrafter"/>
</dbReference>
<comment type="catalytic activity">
    <reaction evidence="7">
        <text>acetylcholine + H2O = choline + acetate + H(+)</text>
        <dbReference type="Rhea" id="RHEA:17561"/>
        <dbReference type="ChEBI" id="CHEBI:15354"/>
        <dbReference type="ChEBI" id="CHEBI:15355"/>
        <dbReference type="ChEBI" id="CHEBI:15377"/>
        <dbReference type="ChEBI" id="CHEBI:15378"/>
        <dbReference type="ChEBI" id="CHEBI:30089"/>
        <dbReference type="EC" id="3.1.1.7"/>
    </reaction>
</comment>
<sequence length="1375" mass="149822">MTAVAALVFLLALASRAAAFDVETVTSLGIVGGSRFDVLDRTLEVYRGIPYAQPPLGPLRFRPPEPLQSWEGIVDATNRKIGCAQTLFNEVLTTGVELTEDCLHLNIWAPAERGQLPVPVLVSFHGGGFSYGSANTDVFDGAALAAKTGLVVVAPNYRLDILGFLDANSTEAPGNVGLMDQNMALKWVRDHIHHFGGDPSQVTIFGISAGGMSAHSHVLSPMSRGLYKRACLMSGTLNSPDFVEHVNDSISKGNIVARVVGCADDTTTLASNPESVVACLRTKTTNELLQAAAESFKTKIFTFLPTYPNQFMPKEPAVAVKEGSFNQADLIVGVTTDEGAVALLYPPRQELWGEMIEVMDDEFLNKSLREITFTWLKGNSTYNLEAYTAEARDKISLRRAYVDFISDRTFVCPMHYTAEGHSEGGQPVHSLVFSYRSAKSPLPAWMGAPHGEDVSYLYGAPLVHPEKYDARDASMSEALMNVLSTFARTGSGDEHALKMTAMVTVLFLVALASCCAAFDVETRTALGVVGGSRVDVLGRTLEVYRGIPYAQPPLGALRFRPPEPLQGWEGVLNATNRMTACPQVILAPIMTAGVQLTEDCLYLKIWAPATGNQPPVPVLVSIHGGGFSHGSASTPIFDGSILAAKTGLVVVSFNYRLDILGFLDTNSSEAPGNVGLMDQSLALKWIQAHIHHFGGDPLRVTIFGVSAGGMSAHAHANSSSYLGRYTAEGRDWPSLRRAYVDFLSDRTFVCPMHYTAEGHSERGHSVYSYVFSYQSAKSPLPAWMGAPHGGDVTYIYGFPLVHPEKYDARDAVMSETLINVLSTFASTGRVDQAEPGYDWYGVRPVSLGPGLRRQSIRRGEDDFSRSRGRKEDWSARPHSGRVSRDSLRAAAYWDGYGFARPKRLKSWDGILDATTRRTACPQVAISPLLDSGVVYTEDCLHLNVWTPAARYRTPAPVLVVIHGGGFSQGSAGVEVFNGAILAARTGFVVVSFNYRLGILGFLDANSTDAPGNVGLMDQNLALQWIQEHIHNFRGDPSKVTIVGVNAGGISAHAHVISPMSRGLFQRACLMSGTFNSPDFVDHASDSVRKGNVVARAVGCADGNTTLASNPVSVLACLRSKSSDKLVHAATESFKPKIFPFLPTYPNQFMPKDPALAVREGLFNPADLIVGGTTDEGAMALLYPHREELLLEKVEGLDEKGFDRSLRETISSWLKNNSSKNLATYTAKARDKAALRRAYVDYLSDRTFVCPKHFTAEGHSKHGRSVYTYVFAYRSADSLLPTWMGTPHGWDLAYIFGLPLIQRKRYDLNDAAMSDVFMMMFSTFASTGVPQLPMGKQWPKYSADNPVSVYFDKENITSVVGFRKQYCNVWTPDAQN</sequence>
<keyword evidence="6" id="KW-0325">Glycoprotein</keyword>
<keyword evidence="4" id="KW-0378">Hydrolase</keyword>
<dbReference type="PANTHER" id="PTHR43918">
    <property type="entry name" value="ACETYLCHOLINESTERASE"/>
    <property type="match status" value="1"/>
</dbReference>
<feature type="chain" id="PRO_5039051689" description="Carboxylesterase type B domain-containing protein" evidence="10">
    <location>
        <begin position="20"/>
        <end position="1375"/>
    </location>
</feature>
<feature type="region of interest" description="Disordered" evidence="9">
    <location>
        <begin position="856"/>
        <end position="880"/>
    </location>
</feature>
<dbReference type="VEuPathDB" id="VectorBase:RSAN_051773"/>
<protein>
    <recommendedName>
        <fullName evidence="11">Carboxylesterase type B domain-containing protein</fullName>
    </recommendedName>
</protein>
<evidence type="ECO:0000256" key="1">
    <source>
        <dbReference type="ARBA" id="ARBA00005964"/>
    </source>
</evidence>
<dbReference type="PANTHER" id="PTHR43918:SF4">
    <property type="entry name" value="CARBOXYLIC ESTER HYDROLASE"/>
    <property type="match status" value="1"/>
</dbReference>
<dbReference type="VEuPathDB" id="VectorBase:RSAN_029482"/>
<organism evidence="12 13">
    <name type="scientific">Rhipicephalus sanguineus</name>
    <name type="common">Brown dog tick</name>
    <name type="synonym">Ixodes sanguineus</name>
    <dbReference type="NCBI Taxonomy" id="34632"/>
    <lineage>
        <taxon>Eukaryota</taxon>
        <taxon>Metazoa</taxon>
        <taxon>Ecdysozoa</taxon>
        <taxon>Arthropoda</taxon>
        <taxon>Chelicerata</taxon>
        <taxon>Arachnida</taxon>
        <taxon>Acari</taxon>
        <taxon>Parasitiformes</taxon>
        <taxon>Ixodida</taxon>
        <taxon>Ixodoidea</taxon>
        <taxon>Ixodidae</taxon>
        <taxon>Rhipicephalinae</taxon>
        <taxon>Rhipicephalus</taxon>
        <taxon>Rhipicephalus</taxon>
    </lineage>
</organism>
<feature type="active site" description="Charge relay system" evidence="8">
    <location>
        <position position="338"/>
    </location>
</feature>
<evidence type="ECO:0000259" key="11">
    <source>
        <dbReference type="Pfam" id="PF00135"/>
    </source>
</evidence>
<feature type="active site" description="Charge relay system" evidence="8">
    <location>
        <position position="450"/>
    </location>
</feature>
<dbReference type="SUPFAM" id="SSF53474">
    <property type="entry name" value="alpha/beta-Hydrolases"/>
    <property type="match status" value="3"/>
</dbReference>
<keyword evidence="3" id="KW-0719">Serine esterase</keyword>
<dbReference type="InterPro" id="IPR002168">
    <property type="entry name" value="Lipase_GDXG_HIS_AS"/>
</dbReference>
<dbReference type="InterPro" id="IPR000997">
    <property type="entry name" value="Cholinesterase"/>
</dbReference>
<dbReference type="GO" id="GO:0003990">
    <property type="term" value="F:acetylcholinesterase activity"/>
    <property type="evidence" value="ECO:0007669"/>
    <property type="project" value="UniProtKB-EC"/>
</dbReference>
<dbReference type="PRINTS" id="PR00878">
    <property type="entry name" value="CHOLNESTRASE"/>
</dbReference>
<comment type="caution">
    <text evidence="12">The sequence shown here is derived from an EMBL/GenBank/DDBJ whole genome shotgun (WGS) entry which is preliminary data.</text>
</comment>
<evidence type="ECO:0000256" key="10">
    <source>
        <dbReference type="SAM" id="SignalP"/>
    </source>
</evidence>
<dbReference type="Gene3D" id="3.40.50.1820">
    <property type="entry name" value="alpha/beta hydrolase"/>
    <property type="match status" value="4"/>
</dbReference>
<feature type="domain" description="Carboxylesterase type B" evidence="11">
    <location>
        <begin position="898"/>
        <end position="1369"/>
    </location>
</feature>
<evidence type="ECO:0000256" key="3">
    <source>
        <dbReference type="ARBA" id="ARBA00022487"/>
    </source>
</evidence>
<feature type="signal peptide" evidence="10">
    <location>
        <begin position="1"/>
        <end position="19"/>
    </location>
</feature>
<evidence type="ECO:0000256" key="9">
    <source>
        <dbReference type="SAM" id="MobiDB-lite"/>
    </source>
</evidence>
<evidence type="ECO:0000256" key="5">
    <source>
        <dbReference type="ARBA" id="ARBA00023157"/>
    </source>
</evidence>
<accession>A0A9D4PGX9</accession>
<evidence type="ECO:0000313" key="13">
    <source>
        <dbReference type="Proteomes" id="UP000821837"/>
    </source>
</evidence>
<feature type="domain" description="Carboxylesterase type B" evidence="11">
    <location>
        <begin position="26"/>
        <end position="492"/>
    </location>
</feature>
<dbReference type="PROSITE" id="PS01173">
    <property type="entry name" value="LIPASE_GDXG_HIS"/>
    <property type="match status" value="1"/>
</dbReference>
<feature type="domain" description="Carboxylesterase type B" evidence="11">
    <location>
        <begin position="523"/>
        <end position="718"/>
    </location>
</feature>
<proteinExistence type="inferred from homology"/>
<reference evidence="12" key="2">
    <citation type="submission" date="2021-09" db="EMBL/GenBank/DDBJ databases">
        <authorList>
            <person name="Jia N."/>
            <person name="Wang J."/>
            <person name="Shi W."/>
            <person name="Du L."/>
            <person name="Sun Y."/>
            <person name="Zhan W."/>
            <person name="Jiang J."/>
            <person name="Wang Q."/>
            <person name="Zhang B."/>
            <person name="Ji P."/>
            <person name="Sakyi L.B."/>
            <person name="Cui X."/>
            <person name="Yuan T."/>
            <person name="Jiang B."/>
            <person name="Yang W."/>
            <person name="Lam T.T.-Y."/>
            <person name="Chang Q."/>
            <person name="Ding S."/>
            <person name="Wang X."/>
            <person name="Zhu J."/>
            <person name="Ruan X."/>
            <person name="Zhao L."/>
            <person name="Wei J."/>
            <person name="Que T."/>
            <person name="Du C."/>
            <person name="Cheng J."/>
            <person name="Dai P."/>
            <person name="Han X."/>
            <person name="Huang E."/>
            <person name="Gao Y."/>
            <person name="Liu J."/>
            <person name="Shao H."/>
            <person name="Ye R."/>
            <person name="Li L."/>
            <person name="Wei W."/>
            <person name="Wang X."/>
            <person name="Wang C."/>
            <person name="Huo Q."/>
            <person name="Li W."/>
            <person name="Guo W."/>
            <person name="Chen H."/>
            <person name="Chen S."/>
            <person name="Zhou L."/>
            <person name="Zhou L."/>
            <person name="Ni X."/>
            <person name="Tian J."/>
            <person name="Zhou Y."/>
            <person name="Sheng Y."/>
            <person name="Liu T."/>
            <person name="Pan Y."/>
            <person name="Xia L."/>
            <person name="Li J."/>
            <person name="Zhao F."/>
            <person name="Cao W."/>
        </authorList>
    </citation>
    <scope>NUCLEOTIDE SEQUENCE</scope>
    <source>
        <strain evidence="12">Rsan-2018</strain>
        <tissue evidence="12">Larvae</tissue>
    </source>
</reference>
<reference evidence="12" key="1">
    <citation type="journal article" date="2020" name="Cell">
        <title>Large-Scale Comparative Analyses of Tick Genomes Elucidate Their Genetic Diversity and Vector Capacities.</title>
        <authorList>
            <consortium name="Tick Genome and Microbiome Consortium (TIGMIC)"/>
            <person name="Jia N."/>
            <person name="Wang J."/>
            <person name="Shi W."/>
            <person name="Du L."/>
            <person name="Sun Y."/>
            <person name="Zhan W."/>
            <person name="Jiang J.F."/>
            <person name="Wang Q."/>
            <person name="Zhang B."/>
            <person name="Ji P."/>
            <person name="Bell-Sakyi L."/>
            <person name="Cui X.M."/>
            <person name="Yuan T.T."/>
            <person name="Jiang B.G."/>
            <person name="Yang W.F."/>
            <person name="Lam T.T."/>
            <person name="Chang Q.C."/>
            <person name="Ding S.J."/>
            <person name="Wang X.J."/>
            <person name="Zhu J.G."/>
            <person name="Ruan X.D."/>
            <person name="Zhao L."/>
            <person name="Wei J.T."/>
            <person name="Ye R.Z."/>
            <person name="Que T.C."/>
            <person name="Du C.H."/>
            <person name="Zhou Y.H."/>
            <person name="Cheng J.X."/>
            <person name="Dai P.F."/>
            <person name="Guo W.B."/>
            <person name="Han X.H."/>
            <person name="Huang E.J."/>
            <person name="Li L.F."/>
            <person name="Wei W."/>
            <person name="Gao Y.C."/>
            <person name="Liu J.Z."/>
            <person name="Shao H.Z."/>
            <person name="Wang X."/>
            <person name="Wang C.C."/>
            <person name="Yang T.C."/>
            <person name="Huo Q.B."/>
            <person name="Li W."/>
            <person name="Chen H.Y."/>
            <person name="Chen S.E."/>
            <person name="Zhou L.G."/>
            <person name="Ni X.B."/>
            <person name="Tian J.H."/>
            <person name="Sheng Y."/>
            <person name="Liu T."/>
            <person name="Pan Y.S."/>
            <person name="Xia L.Y."/>
            <person name="Li J."/>
            <person name="Zhao F."/>
            <person name="Cao W.C."/>
        </authorList>
    </citation>
    <scope>NUCLEOTIDE SEQUENCE</scope>
    <source>
        <strain evidence="12">Rsan-2018</strain>
    </source>
</reference>
<dbReference type="GO" id="GO:0005886">
    <property type="term" value="C:plasma membrane"/>
    <property type="evidence" value="ECO:0007669"/>
    <property type="project" value="TreeGrafter"/>
</dbReference>
<dbReference type="VEuPathDB" id="VectorBase:RSAN_042595"/>
<dbReference type="InterPro" id="IPR029058">
    <property type="entry name" value="AB_hydrolase_fold"/>
</dbReference>
<name>A0A9D4PGX9_RHISA</name>
<comment type="similarity">
    <text evidence="1">Belongs to the type-B carboxylesterase/lipase family.</text>
</comment>
<dbReference type="InterPro" id="IPR050654">
    <property type="entry name" value="AChE-related_enzymes"/>
</dbReference>
<dbReference type="Proteomes" id="UP000821837">
    <property type="component" value="Chromosome 8"/>
</dbReference>
<feature type="active site" description="Acyl-ester intermediate" evidence="8">
    <location>
        <position position="208"/>
    </location>
</feature>
<feature type="compositionally biased region" description="Basic and acidic residues" evidence="9">
    <location>
        <begin position="857"/>
        <end position="875"/>
    </location>
</feature>
<keyword evidence="13" id="KW-1185">Reference proteome</keyword>
<dbReference type="FunFam" id="3.40.50.1820:FF:000127">
    <property type="entry name" value="Thyroglobulin"/>
    <property type="match status" value="1"/>
</dbReference>
<dbReference type="EMBL" id="JABSTV010001254">
    <property type="protein sequence ID" value="KAH7939380.1"/>
    <property type="molecule type" value="Genomic_DNA"/>
</dbReference>
<evidence type="ECO:0000256" key="8">
    <source>
        <dbReference type="PIRSR" id="PIRSR600997-1"/>
    </source>
</evidence>
<dbReference type="GO" id="GO:0005615">
    <property type="term" value="C:extracellular space"/>
    <property type="evidence" value="ECO:0007669"/>
    <property type="project" value="TreeGrafter"/>
</dbReference>
<dbReference type="GO" id="GO:0006581">
    <property type="term" value="P:acetylcholine catabolic process"/>
    <property type="evidence" value="ECO:0007669"/>
    <property type="project" value="TreeGrafter"/>
</dbReference>
<dbReference type="Pfam" id="PF00135">
    <property type="entry name" value="COesterase"/>
    <property type="match status" value="4"/>
</dbReference>
<dbReference type="VEuPathDB" id="VectorBase:RSAN_046797"/>
<comment type="similarity">
    <text evidence="2">Belongs to the 'GDXG' lipolytic enzyme family.</text>
</comment>
<dbReference type="InterPro" id="IPR019826">
    <property type="entry name" value="Carboxylesterase_B_AS"/>
</dbReference>
<evidence type="ECO:0000256" key="7">
    <source>
        <dbReference type="ARBA" id="ARBA00048484"/>
    </source>
</evidence>